<dbReference type="InterPro" id="IPR017850">
    <property type="entry name" value="Alkaline_phosphatase_core_sf"/>
</dbReference>
<feature type="domain" description="Sulfatase N-terminal" evidence="5">
    <location>
        <begin position="42"/>
        <end position="464"/>
    </location>
</feature>
<evidence type="ECO:0000313" key="6">
    <source>
        <dbReference type="EMBL" id="QGU04606.1"/>
    </source>
</evidence>
<dbReference type="PANTHER" id="PTHR42693">
    <property type="entry name" value="ARYLSULFATASE FAMILY MEMBER"/>
    <property type="match status" value="1"/>
</dbReference>
<dbReference type="GO" id="GO:0046872">
    <property type="term" value="F:metal ion binding"/>
    <property type="evidence" value="ECO:0007669"/>
    <property type="project" value="UniProtKB-KW"/>
</dbReference>
<dbReference type="AlphaFoldDB" id="A0A6B8W0Z3"/>
<keyword evidence="4" id="KW-0106">Calcium</keyword>
<keyword evidence="7" id="KW-1185">Reference proteome</keyword>
<evidence type="ECO:0000256" key="4">
    <source>
        <dbReference type="ARBA" id="ARBA00022837"/>
    </source>
</evidence>
<dbReference type="PANTHER" id="PTHR42693:SF33">
    <property type="entry name" value="ARYLSULFATASE"/>
    <property type="match status" value="1"/>
</dbReference>
<dbReference type="GO" id="GO:0004065">
    <property type="term" value="F:arylsulfatase activity"/>
    <property type="evidence" value="ECO:0007669"/>
    <property type="project" value="UniProtKB-EC"/>
</dbReference>
<dbReference type="SUPFAM" id="SSF53649">
    <property type="entry name" value="Alkaline phosphatase-like"/>
    <property type="match status" value="1"/>
</dbReference>
<dbReference type="RefSeq" id="WP_156228146.1">
    <property type="nucleotide sequence ID" value="NZ_CP046453.1"/>
</dbReference>
<reference evidence="6 7" key="1">
    <citation type="journal article" date="2021" name="Int. J. Syst. Evol. Microbiol.">
        <title>Classification of three corynebacterial strains isolated from a small paddock in North Rhine-Westphalia: proposal of &lt;i&gt;Corynebacterium kalinowskii&lt;/i&gt; sp. nov., &lt;i&gt;Corynebacterium comes&lt;/i&gt; sp. nov. and &lt;i&gt;Corynebacterium occultum&lt;/i&gt; sp. nov.</title>
        <authorList>
            <person name="Schaffert L."/>
            <person name="Ruwe M."/>
            <person name="Milse J."/>
            <person name="Hanuschka K."/>
            <person name="Ortseifen V."/>
            <person name="Droste J."/>
            <person name="Brandt D."/>
            <person name="Schl L."/>
            <person name="Kutter Y."/>
            <person name="Vinke S."/>
            <person name="Vieh P."/>
            <person name="Jacob L."/>
            <person name="L N.C."/>
            <person name="Schulte-Berndt E."/>
            <person name="Hain C."/>
            <person name="Linder M."/>
            <person name="Schmidt P."/>
            <person name="Wollenschl L."/>
            <person name="Luttermann T."/>
            <person name="Thieme E."/>
            <person name="Hassa J."/>
            <person name="Haak M."/>
            <person name="Wittchen M."/>
            <person name="Mentz A."/>
            <person name="Persicke M."/>
            <person name="Busche T."/>
            <person name="R C."/>
        </authorList>
    </citation>
    <scope>NUCLEOTIDE SEQUENCE [LARGE SCALE GENOMIC DNA]</scope>
    <source>
        <strain evidence="6 7">2019</strain>
    </source>
</reference>
<dbReference type="InterPro" id="IPR024607">
    <property type="entry name" value="Sulfatase_CS"/>
</dbReference>
<dbReference type="EC" id="3.1.6.1" evidence="6"/>
<protein>
    <submittedName>
        <fullName evidence="6">Arylsulfatase</fullName>
        <ecNumber evidence="6">3.1.6.1</ecNumber>
    </submittedName>
</protein>
<dbReference type="KEGG" id="ccoe:CETAM_06720"/>
<dbReference type="Pfam" id="PF00884">
    <property type="entry name" value="Sulfatase"/>
    <property type="match status" value="1"/>
</dbReference>
<proteinExistence type="inferred from homology"/>
<evidence type="ECO:0000313" key="7">
    <source>
        <dbReference type="Proteomes" id="UP000425178"/>
    </source>
</evidence>
<sequence length="777" mass="86134">MTDSTIPPHARGYEDFGGTIGRTFADSIPAWPAERRAPEGSPNIVLVLLDDMGYSDISPFGAEIDTPHLARLAETGFRLTNYHTTPVCSPARAAALTGLNPHRAGFASVANSDPGYPGFRLELAEDVATLPEILRGHGYATYGIGKWHLTRDSLLNAAADKSTWPIQRGFDQYYGALEAFNSFFHPNQIVRDNTIIQREDTPEGYYLTDDYTDQALQYIKGLRASDSLKPFFLYFAHTAMHGPHGAKPEDIAKYRGTYGKGWDEVRRTRYEQQLAEGILPEGTQLPEAVGRLGRRIPEWESLDELTRDRYARYMEVYAAMVDNVDQNLGRITGLLEELGELDNTIIIFTSDNGGTAEGGAEGTRSYYSRFLHLPGVPADFDRDVDIDPNLIGGPRTMTHYPEGWANASNTPFRHYKGQTYAGGIRVPLIVSWPQGLAREADDDGIRTQYQYVTDLTPTLLELAGLPHPGTRRNLPAKEVDGASFASILPARDAPSTHPEQYTEFGGNRGFYREGWKIVADHEPGVPLDDGHWELYHVAEDPNELHDVAAEHPGKLRELAAGWEHAAWHNTVFPVDDRSSLSSALRRPAEAEFEKPVTLLPGTPKLERYRSSKLTTLRNFEVEVRLQFSPGDEGILVAHGDQGGGYALYIRNGHLYFVLNEYGRLHDVDAGPLEPGARRITLRTTLHPGFRAEHLVAVDGDTATRLRDVWALIGFAPFSGVDVGLNRGGPVHWGLHEEHGPFAYSGQLESVRYIPGDKAPYDPEVLATLERDTESAGD</sequence>
<keyword evidence="2" id="KW-0479">Metal-binding</keyword>
<dbReference type="EMBL" id="CP046453">
    <property type="protein sequence ID" value="QGU04606.1"/>
    <property type="molecule type" value="Genomic_DNA"/>
</dbReference>
<keyword evidence="3 6" id="KW-0378">Hydrolase</keyword>
<name>A0A6B8W0Z3_9CORY</name>
<evidence type="ECO:0000256" key="3">
    <source>
        <dbReference type="ARBA" id="ARBA00022801"/>
    </source>
</evidence>
<dbReference type="Gene3D" id="3.40.720.10">
    <property type="entry name" value="Alkaline Phosphatase, subunit A"/>
    <property type="match status" value="1"/>
</dbReference>
<gene>
    <name evidence="6" type="primary">atsA2</name>
    <name evidence="6" type="ORF">CETAM_06720</name>
</gene>
<dbReference type="Proteomes" id="UP000425178">
    <property type="component" value="Chromosome"/>
</dbReference>
<dbReference type="Gene3D" id="3.30.1120.10">
    <property type="match status" value="1"/>
</dbReference>
<dbReference type="CDD" id="cd16025">
    <property type="entry name" value="PAS_like"/>
    <property type="match status" value="1"/>
</dbReference>
<organism evidence="6 7">
    <name type="scientific">Corynebacterium comes</name>
    <dbReference type="NCBI Taxonomy" id="2675218"/>
    <lineage>
        <taxon>Bacteria</taxon>
        <taxon>Bacillati</taxon>
        <taxon>Actinomycetota</taxon>
        <taxon>Actinomycetes</taxon>
        <taxon>Mycobacteriales</taxon>
        <taxon>Corynebacteriaceae</taxon>
        <taxon>Corynebacterium</taxon>
    </lineage>
</organism>
<evidence type="ECO:0000256" key="1">
    <source>
        <dbReference type="ARBA" id="ARBA00008779"/>
    </source>
</evidence>
<evidence type="ECO:0000259" key="5">
    <source>
        <dbReference type="Pfam" id="PF00884"/>
    </source>
</evidence>
<dbReference type="InterPro" id="IPR050738">
    <property type="entry name" value="Sulfatase"/>
</dbReference>
<dbReference type="PROSITE" id="PS00149">
    <property type="entry name" value="SULFATASE_2"/>
    <property type="match status" value="1"/>
</dbReference>
<accession>A0A6B8W0Z3</accession>
<dbReference type="InterPro" id="IPR000917">
    <property type="entry name" value="Sulfatase_N"/>
</dbReference>
<evidence type="ECO:0000256" key="2">
    <source>
        <dbReference type="ARBA" id="ARBA00022723"/>
    </source>
</evidence>
<comment type="similarity">
    <text evidence="1">Belongs to the sulfatase family.</text>
</comment>